<sequence>MCMEALGYAALLGFGAIPAMSLMCHLPPSADFILKLALLDPNFNFHALVLPPITSDIRTLLLGFDGRSFNGAFTLTSVGQTAAKTLACLALPHLTLLEIVSEEYPNLTWPQPEFLALAARSSFHSHLLRLHLWHVVITEAELLECLAVRPSLEQLTISDHLAEYNGGTEVQMVTERLFAALTLPAATDSTPDADADTTPPLVPRLTSFGCQTLLKFNDAVFLDFLLSRWVAVERDKSAYSDDFVDAEVWWLPGHQRELDPNVCARLNELDGIRVAFGPADDSELGEEAEAESLSG</sequence>
<evidence type="ECO:0000313" key="2">
    <source>
        <dbReference type="Proteomes" id="UP001215598"/>
    </source>
</evidence>
<accession>A0AAD7K9H1</accession>
<proteinExistence type="predicted"/>
<name>A0AAD7K9H1_9AGAR</name>
<comment type="caution">
    <text evidence="1">The sequence shown here is derived from an EMBL/GenBank/DDBJ whole genome shotgun (WGS) entry which is preliminary data.</text>
</comment>
<evidence type="ECO:0008006" key="3">
    <source>
        <dbReference type="Google" id="ProtNLM"/>
    </source>
</evidence>
<dbReference type="EMBL" id="JARKIB010000005">
    <property type="protein sequence ID" value="KAJ7779838.1"/>
    <property type="molecule type" value="Genomic_DNA"/>
</dbReference>
<reference evidence="1" key="1">
    <citation type="submission" date="2023-03" db="EMBL/GenBank/DDBJ databases">
        <title>Massive genome expansion in bonnet fungi (Mycena s.s.) driven by repeated elements and novel gene families across ecological guilds.</title>
        <authorList>
            <consortium name="Lawrence Berkeley National Laboratory"/>
            <person name="Harder C.B."/>
            <person name="Miyauchi S."/>
            <person name="Viragh M."/>
            <person name="Kuo A."/>
            <person name="Thoen E."/>
            <person name="Andreopoulos B."/>
            <person name="Lu D."/>
            <person name="Skrede I."/>
            <person name="Drula E."/>
            <person name="Henrissat B."/>
            <person name="Morin E."/>
            <person name="Kohler A."/>
            <person name="Barry K."/>
            <person name="LaButti K."/>
            <person name="Morin E."/>
            <person name="Salamov A."/>
            <person name="Lipzen A."/>
            <person name="Mereny Z."/>
            <person name="Hegedus B."/>
            <person name="Baldrian P."/>
            <person name="Stursova M."/>
            <person name="Weitz H."/>
            <person name="Taylor A."/>
            <person name="Grigoriev I.V."/>
            <person name="Nagy L.G."/>
            <person name="Martin F."/>
            <person name="Kauserud H."/>
        </authorList>
    </citation>
    <scope>NUCLEOTIDE SEQUENCE</scope>
    <source>
        <strain evidence="1">CBHHK182m</strain>
    </source>
</reference>
<keyword evidence="2" id="KW-1185">Reference proteome</keyword>
<protein>
    <recommendedName>
        <fullName evidence="3">F-box domain-containing protein</fullName>
    </recommendedName>
</protein>
<dbReference type="Proteomes" id="UP001215598">
    <property type="component" value="Unassembled WGS sequence"/>
</dbReference>
<gene>
    <name evidence="1" type="ORF">B0H16DRAFT_726827</name>
</gene>
<evidence type="ECO:0000313" key="1">
    <source>
        <dbReference type="EMBL" id="KAJ7779838.1"/>
    </source>
</evidence>
<organism evidence="1 2">
    <name type="scientific">Mycena metata</name>
    <dbReference type="NCBI Taxonomy" id="1033252"/>
    <lineage>
        <taxon>Eukaryota</taxon>
        <taxon>Fungi</taxon>
        <taxon>Dikarya</taxon>
        <taxon>Basidiomycota</taxon>
        <taxon>Agaricomycotina</taxon>
        <taxon>Agaricomycetes</taxon>
        <taxon>Agaricomycetidae</taxon>
        <taxon>Agaricales</taxon>
        <taxon>Marasmiineae</taxon>
        <taxon>Mycenaceae</taxon>
        <taxon>Mycena</taxon>
    </lineage>
</organism>
<dbReference type="AlphaFoldDB" id="A0AAD7K9H1"/>